<gene>
    <name evidence="2" type="ORF">AZF04_07470</name>
</gene>
<comment type="caution">
    <text evidence="2">The sequence shown here is derived from an EMBL/GenBank/DDBJ whole genome shotgun (WGS) entry which is preliminary data.</text>
</comment>
<dbReference type="RefSeq" id="WP_061949162.1">
    <property type="nucleotide sequence ID" value="NZ_LTAO01000023.1"/>
</dbReference>
<name>A0A162DEA2_9BACI</name>
<keyword evidence="1" id="KW-1133">Transmembrane helix</keyword>
<keyword evidence="1" id="KW-0812">Transmembrane</keyword>
<reference evidence="2" key="1">
    <citation type="submission" date="2016-02" db="EMBL/GenBank/DDBJ databases">
        <title>Genome sequence of Bacillus trypoxylicola KCTC 13244(T).</title>
        <authorList>
            <person name="Jeong H."/>
            <person name="Park S.-H."/>
            <person name="Choi S.-K."/>
        </authorList>
    </citation>
    <scope>NUCLEOTIDE SEQUENCE [LARGE SCALE GENOMIC DNA]</scope>
    <source>
        <strain evidence="2">KCTC 13244</strain>
    </source>
</reference>
<evidence type="ECO:0000313" key="3">
    <source>
        <dbReference type="Proteomes" id="UP000075806"/>
    </source>
</evidence>
<evidence type="ECO:0000256" key="1">
    <source>
        <dbReference type="SAM" id="Phobius"/>
    </source>
</evidence>
<dbReference type="EMBL" id="LTAO01000023">
    <property type="protein sequence ID" value="KYG29356.1"/>
    <property type="molecule type" value="Genomic_DNA"/>
</dbReference>
<sequence>MKRFQNKIAKFLFWSGCILTILSIVITSIQTYTEYQLYYSDDFYYDDDRFIQLLNHFITYIRFNHNQFLFSLFLIGFAEIIEIFFKRNSTPASSYINNSVNETDEISITTEANEIQALSTEQKTQVVTFFEQLGLDVDEIIPSPFEGFLIVQIHDDFHLVEMGEFQPKILKINNYPEIAEWFHQQNPKHK</sequence>
<feature type="transmembrane region" description="Helical" evidence="1">
    <location>
        <begin position="68"/>
        <end position="85"/>
    </location>
</feature>
<evidence type="ECO:0000313" key="2">
    <source>
        <dbReference type="EMBL" id="KYG29356.1"/>
    </source>
</evidence>
<protein>
    <submittedName>
        <fullName evidence="2">Uncharacterized protein</fullName>
    </submittedName>
</protein>
<dbReference type="AlphaFoldDB" id="A0A162DEA2"/>
<proteinExistence type="predicted"/>
<dbReference type="Proteomes" id="UP000075806">
    <property type="component" value="Unassembled WGS sequence"/>
</dbReference>
<organism evidence="2 3">
    <name type="scientific">Alkalihalobacillus trypoxylicola</name>
    <dbReference type="NCBI Taxonomy" id="519424"/>
    <lineage>
        <taxon>Bacteria</taxon>
        <taxon>Bacillati</taxon>
        <taxon>Bacillota</taxon>
        <taxon>Bacilli</taxon>
        <taxon>Bacillales</taxon>
        <taxon>Bacillaceae</taxon>
        <taxon>Alkalihalobacillus</taxon>
    </lineage>
</organism>
<accession>A0A162DEA2</accession>
<keyword evidence="3" id="KW-1185">Reference proteome</keyword>
<feature type="transmembrane region" description="Helical" evidence="1">
    <location>
        <begin position="12"/>
        <end position="32"/>
    </location>
</feature>
<keyword evidence="1" id="KW-0472">Membrane</keyword>
<dbReference type="OrthoDB" id="2879167at2"/>